<dbReference type="AlphaFoldDB" id="A0AA35X3K8"/>
<sequence length="91" mass="10518">MLGEEATRVSGSSVRSLRFFVALRRLQRVRGAVRKQAAEDKEDDPTQRDQSLVNIHEDNFFRDEIDDFHDAKERLLLEGDVAVLRIECMSI</sequence>
<dbReference type="Proteomes" id="UP001174909">
    <property type="component" value="Unassembled WGS sequence"/>
</dbReference>
<evidence type="ECO:0000313" key="2">
    <source>
        <dbReference type="Proteomes" id="UP001174909"/>
    </source>
</evidence>
<comment type="caution">
    <text evidence="1">The sequence shown here is derived from an EMBL/GenBank/DDBJ whole genome shotgun (WGS) entry which is preliminary data.</text>
</comment>
<name>A0AA35X3K8_GEOBA</name>
<keyword evidence="2" id="KW-1185">Reference proteome</keyword>
<accession>A0AA35X3K8</accession>
<gene>
    <name evidence="1" type="ORF">GBAR_LOCUS20614</name>
</gene>
<organism evidence="1 2">
    <name type="scientific">Geodia barretti</name>
    <name type="common">Barrett's horny sponge</name>
    <dbReference type="NCBI Taxonomy" id="519541"/>
    <lineage>
        <taxon>Eukaryota</taxon>
        <taxon>Metazoa</taxon>
        <taxon>Porifera</taxon>
        <taxon>Demospongiae</taxon>
        <taxon>Heteroscleromorpha</taxon>
        <taxon>Tetractinellida</taxon>
        <taxon>Astrophorina</taxon>
        <taxon>Geodiidae</taxon>
        <taxon>Geodia</taxon>
    </lineage>
</organism>
<proteinExistence type="predicted"/>
<protein>
    <submittedName>
        <fullName evidence="1">Uncharacterized protein</fullName>
    </submittedName>
</protein>
<dbReference type="EMBL" id="CASHTH010002895">
    <property type="protein sequence ID" value="CAI8036790.1"/>
    <property type="molecule type" value="Genomic_DNA"/>
</dbReference>
<reference evidence="1" key="1">
    <citation type="submission" date="2023-03" db="EMBL/GenBank/DDBJ databases">
        <authorList>
            <person name="Steffen K."/>
            <person name="Cardenas P."/>
        </authorList>
    </citation>
    <scope>NUCLEOTIDE SEQUENCE</scope>
</reference>
<evidence type="ECO:0000313" key="1">
    <source>
        <dbReference type="EMBL" id="CAI8036790.1"/>
    </source>
</evidence>